<evidence type="ECO:0000256" key="2">
    <source>
        <dbReference type="PROSITE-ProRule" id="PRU00703"/>
    </source>
</evidence>
<dbReference type="SUPFAM" id="SSF54631">
    <property type="entry name" value="CBS-domain pair"/>
    <property type="match status" value="1"/>
</dbReference>
<evidence type="ECO:0000313" key="6">
    <source>
        <dbReference type="Proteomes" id="UP000001876"/>
    </source>
</evidence>
<dbReference type="eggNOG" id="ENOG502RY2M">
    <property type="taxonomic scope" value="Eukaryota"/>
</dbReference>
<dbReference type="EMBL" id="GG663737">
    <property type="protein sequence ID" value="EEH58549.1"/>
    <property type="molecule type" value="Genomic_DNA"/>
</dbReference>
<keyword evidence="1 2" id="KW-0129">CBS domain</keyword>
<feature type="domain" description="CBS" evidence="4">
    <location>
        <begin position="150"/>
        <end position="207"/>
    </location>
</feature>
<dbReference type="InterPro" id="IPR046342">
    <property type="entry name" value="CBS_dom_sf"/>
</dbReference>
<dbReference type="InterPro" id="IPR000644">
    <property type="entry name" value="CBS_dom"/>
</dbReference>
<dbReference type="GeneID" id="9682817"/>
<evidence type="ECO:0000313" key="5">
    <source>
        <dbReference type="EMBL" id="EEH58549.1"/>
    </source>
</evidence>
<dbReference type="PANTHER" id="PTHR43080">
    <property type="entry name" value="CBS DOMAIN-CONTAINING PROTEIN CBSX3, MITOCHONDRIAL"/>
    <property type="match status" value="1"/>
</dbReference>
<evidence type="ECO:0000259" key="4">
    <source>
        <dbReference type="PROSITE" id="PS51371"/>
    </source>
</evidence>
<dbReference type="PROSITE" id="PS51371">
    <property type="entry name" value="CBS"/>
    <property type="match status" value="1"/>
</dbReference>
<dbReference type="RefSeq" id="XP_003056904.1">
    <property type="nucleotide sequence ID" value="XM_003056858.1"/>
</dbReference>
<dbReference type="InterPro" id="IPR051257">
    <property type="entry name" value="Diverse_CBS-Domain"/>
</dbReference>
<dbReference type="OMA" id="EDIRTHG"/>
<dbReference type="SMART" id="SM00116">
    <property type="entry name" value="CBS"/>
    <property type="match status" value="2"/>
</dbReference>
<dbReference type="Pfam" id="PF00571">
    <property type="entry name" value="CBS"/>
    <property type="match status" value="2"/>
</dbReference>
<keyword evidence="6" id="KW-1185">Reference proteome</keyword>
<dbReference type="Proteomes" id="UP000001876">
    <property type="component" value="Unassembled WGS sequence"/>
</dbReference>
<dbReference type="STRING" id="564608.C1MMC1"/>
<dbReference type="PANTHER" id="PTHR43080:SF29">
    <property type="entry name" value="OS02G0818000 PROTEIN"/>
    <property type="match status" value="1"/>
</dbReference>
<name>C1MMC1_MICPC</name>
<reference evidence="5 6" key="1">
    <citation type="journal article" date="2009" name="Science">
        <title>Green evolution and dynamic adaptations revealed by genomes of the marine picoeukaryotes Micromonas.</title>
        <authorList>
            <person name="Worden A.Z."/>
            <person name="Lee J.H."/>
            <person name="Mock T."/>
            <person name="Rouze P."/>
            <person name="Simmons M.P."/>
            <person name="Aerts A.L."/>
            <person name="Allen A.E."/>
            <person name="Cuvelier M.L."/>
            <person name="Derelle E."/>
            <person name="Everett M.V."/>
            <person name="Foulon E."/>
            <person name="Grimwood J."/>
            <person name="Gundlach H."/>
            <person name="Henrissat B."/>
            <person name="Napoli C."/>
            <person name="McDonald S.M."/>
            <person name="Parker M.S."/>
            <person name="Rombauts S."/>
            <person name="Salamov A."/>
            <person name="Von Dassow P."/>
            <person name="Badger J.H."/>
            <person name="Coutinho P.M."/>
            <person name="Demir E."/>
            <person name="Dubchak I."/>
            <person name="Gentemann C."/>
            <person name="Eikrem W."/>
            <person name="Gready J.E."/>
            <person name="John U."/>
            <person name="Lanier W."/>
            <person name="Lindquist E.A."/>
            <person name="Lucas S."/>
            <person name="Mayer K.F."/>
            <person name="Moreau H."/>
            <person name="Not F."/>
            <person name="Otillar R."/>
            <person name="Panaud O."/>
            <person name="Pangilinan J."/>
            <person name="Paulsen I."/>
            <person name="Piegu B."/>
            <person name="Poliakov A."/>
            <person name="Robbens S."/>
            <person name="Schmutz J."/>
            <person name="Toulza E."/>
            <person name="Wyss T."/>
            <person name="Zelensky A."/>
            <person name="Zhou K."/>
            <person name="Armbrust E.V."/>
            <person name="Bhattacharya D."/>
            <person name="Goodenough U.W."/>
            <person name="Van de Peer Y."/>
            <person name="Grigoriev I.V."/>
        </authorList>
    </citation>
    <scope>NUCLEOTIDE SEQUENCE [LARGE SCALE GENOMIC DNA]</scope>
    <source>
        <strain evidence="5 6">CCMP1545</strain>
    </source>
</reference>
<evidence type="ECO:0000256" key="3">
    <source>
        <dbReference type="SAM" id="MobiDB-lite"/>
    </source>
</evidence>
<feature type="region of interest" description="Disordered" evidence="3">
    <location>
        <begin position="29"/>
        <end position="69"/>
    </location>
</feature>
<accession>C1MMC1</accession>
<dbReference type="AlphaFoldDB" id="C1MMC1"/>
<dbReference type="OrthoDB" id="418595at2759"/>
<proteinExistence type="predicted"/>
<gene>
    <name evidence="5" type="ORF">MICPUCDRAFT_62438</name>
</gene>
<evidence type="ECO:0000256" key="1">
    <source>
        <dbReference type="ARBA" id="ARBA00023122"/>
    </source>
</evidence>
<dbReference type="CDD" id="cd02205">
    <property type="entry name" value="CBS_pair_SF"/>
    <property type="match status" value="1"/>
</dbReference>
<sequence length="217" mass="23500">MPAVLALASRAHAIPRAAIVRARAPRRRAVRASSEADAVETSNKKGSARAAPRQNVAVGGHNPTGGASEMDEARVVDPYGLVEDVMTAPAATLTPELELEDPTVVEFLERYKGVPVASAESGECVGVLSRRDVEKLKNGEKVGITVEDIMSHPPFCVRPHAHIAETAGMMLMHRVHRLPVVDDKKKSIGIVTRTDIFEPLIAKRDDLLQDQAERRVP</sequence>
<protein>
    <submittedName>
        <fullName evidence="5">Predicted protein</fullName>
    </submittedName>
</protein>
<organism evidence="6">
    <name type="scientific">Micromonas pusilla (strain CCMP1545)</name>
    <name type="common">Picoplanktonic green alga</name>
    <dbReference type="NCBI Taxonomy" id="564608"/>
    <lineage>
        <taxon>Eukaryota</taxon>
        <taxon>Viridiplantae</taxon>
        <taxon>Chlorophyta</taxon>
        <taxon>Mamiellophyceae</taxon>
        <taxon>Mamiellales</taxon>
        <taxon>Mamiellaceae</taxon>
        <taxon>Micromonas</taxon>
    </lineage>
</organism>
<dbReference type="KEGG" id="mpp:MICPUCDRAFT_62438"/>
<dbReference type="Gene3D" id="3.10.580.10">
    <property type="entry name" value="CBS-domain"/>
    <property type="match status" value="2"/>
</dbReference>